<dbReference type="Gene3D" id="1.10.10.60">
    <property type="entry name" value="Homeodomain-like"/>
    <property type="match status" value="2"/>
</dbReference>
<keyword evidence="6" id="KW-1185">Reference proteome</keyword>
<keyword evidence="1" id="KW-0805">Transcription regulation</keyword>
<sequence>MRKLNKGNYSGNVHQLIEHSGLITSQTTYTGNYNIDFHYHENPHLTFILQGGNLEYKSNQNAIKDTGTVLFYYSGELHKTLPTITSTKNLNIEIDQNFLHQYSLKENDLESAVETNQYSRFFMLKIHSELQLNDPITETATHSLMLSFLKGFKAYDYNSIEWCNKLKEILNDEWDTNHSLEDLSLKLGVHPVTISKYFHKYFGTTLGEYIRMLRINKSLYLIKNTSLSLTEIALLCGFADQSHFIKVFKNHTGLKPKYFQKL</sequence>
<dbReference type="PANTHER" id="PTHR43280:SF2">
    <property type="entry name" value="HTH-TYPE TRANSCRIPTIONAL REGULATOR EXSA"/>
    <property type="match status" value="1"/>
</dbReference>
<protein>
    <submittedName>
        <fullName evidence="5">Helix-turn-helix transcriptional regulator</fullName>
    </submittedName>
</protein>
<comment type="caution">
    <text evidence="5">The sequence shown here is derived from an EMBL/GenBank/DDBJ whole genome shotgun (WGS) entry which is preliminary data.</text>
</comment>
<evidence type="ECO:0000256" key="2">
    <source>
        <dbReference type="ARBA" id="ARBA00023125"/>
    </source>
</evidence>
<dbReference type="PROSITE" id="PS00041">
    <property type="entry name" value="HTH_ARAC_FAMILY_1"/>
    <property type="match status" value="1"/>
</dbReference>
<dbReference type="Pfam" id="PF12833">
    <property type="entry name" value="HTH_18"/>
    <property type="match status" value="1"/>
</dbReference>
<evidence type="ECO:0000259" key="4">
    <source>
        <dbReference type="PROSITE" id="PS01124"/>
    </source>
</evidence>
<feature type="domain" description="HTH araC/xylS-type" evidence="4">
    <location>
        <begin position="164"/>
        <end position="262"/>
    </location>
</feature>
<gene>
    <name evidence="5" type="ORF">O3P16_10470</name>
</gene>
<dbReference type="PROSITE" id="PS01124">
    <property type="entry name" value="HTH_ARAC_FAMILY_2"/>
    <property type="match status" value="1"/>
</dbReference>
<reference evidence="5 6" key="1">
    <citation type="submission" date="2022-12" db="EMBL/GenBank/DDBJ databases">
        <title>Chitinophagaceae gen. sp. nov., a new member of the family Chitinophagaceae, isolated from soil in a chemical factory.</title>
        <authorList>
            <person name="Ke Z."/>
        </authorList>
    </citation>
    <scope>NUCLEOTIDE SEQUENCE [LARGE SCALE GENOMIC DNA]</scope>
    <source>
        <strain evidence="5 6">LY-5</strain>
    </source>
</reference>
<keyword evidence="3" id="KW-0804">Transcription</keyword>
<dbReference type="InterPro" id="IPR009057">
    <property type="entry name" value="Homeodomain-like_sf"/>
</dbReference>
<evidence type="ECO:0000313" key="5">
    <source>
        <dbReference type="EMBL" id="MDA3615232.1"/>
    </source>
</evidence>
<accession>A0ABT4UK57</accession>
<keyword evidence="2" id="KW-0238">DNA-binding</keyword>
<evidence type="ECO:0000256" key="1">
    <source>
        <dbReference type="ARBA" id="ARBA00023015"/>
    </source>
</evidence>
<dbReference type="EMBL" id="JAQGEF010000011">
    <property type="protein sequence ID" value="MDA3615232.1"/>
    <property type="molecule type" value="Genomic_DNA"/>
</dbReference>
<dbReference type="InterPro" id="IPR018060">
    <property type="entry name" value="HTH_AraC"/>
</dbReference>
<dbReference type="PRINTS" id="PR00032">
    <property type="entry name" value="HTHARAC"/>
</dbReference>
<dbReference type="SMART" id="SM00342">
    <property type="entry name" value="HTH_ARAC"/>
    <property type="match status" value="1"/>
</dbReference>
<dbReference type="Proteomes" id="UP001210231">
    <property type="component" value="Unassembled WGS sequence"/>
</dbReference>
<organism evidence="5 6">
    <name type="scientific">Polluticaenibacter yanchengensis</name>
    <dbReference type="NCBI Taxonomy" id="3014562"/>
    <lineage>
        <taxon>Bacteria</taxon>
        <taxon>Pseudomonadati</taxon>
        <taxon>Bacteroidota</taxon>
        <taxon>Chitinophagia</taxon>
        <taxon>Chitinophagales</taxon>
        <taxon>Chitinophagaceae</taxon>
        <taxon>Polluticaenibacter</taxon>
    </lineage>
</organism>
<name>A0ABT4UK57_9BACT</name>
<dbReference type="SUPFAM" id="SSF46689">
    <property type="entry name" value="Homeodomain-like"/>
    <property type="match status" value="2"/>
</dbReference>
<evidence type="ECO:0000256" key="3">
    <source>
        <dbReference type="ARBA" id="ARBA00023163"/>
    </source>
</evidence>
<dbReference type="PANTHER" id="PTHR43280">
    <property type="entry name" value="ARAC-FAMILY TRANSCRIPTIONAL REGULATOR"/>
    <property type="match status" value="1"/>
</dbReference>
<dbReference type="InterPro" id="IPR020449">
    <property type="entry name" value="Tscrpt_reg_AraC-type_HTH"/>
</dbReference>
<proteinExistence type="predicted"/>
<evidence type="ECO:0000313" key="6">
    <source>
        <dbReference type="Proteomes" id="UP001210231"/>
    </source>
</evidence>
<dbReference type="RefSeq" id="WP_407031557.1">
    <property type="nucleotide sequence ID" value="NZ_JAQGEF010000011.1"/>
</dbReference>
<dbReference type="InterPro" id="IPR018062">
    <property type="entry name" value="HTH_AraC-typ_CS"/>
</dbReference>